<dbReference type="PROSITE" id="PS50222">
    <property type="entry name" value="EF_HAND_2"/>
    <property type="match status" value="2"/>
</dbReference>
<dbReference type="GO" id="GO:0016301">
    <property type="term" value="F:kinase activity"/>
    <property type="evidence" value="ECO:0007669"/>
    <property type="project" value="UniProtKB-KW"/>
</dbReference>
<dbReference type="Pfam" id="PF04607">
    <property type="entry name" value="RelA_SpoT"/>
    <property type="match status" value="1"/>
</dbReference>
<dbReference type="Gene3D" id="1.10.3210.10">
    <property type="entry name" value="Hypothetical protein af1432"/>
    <property type="match status" value="1"/>
</dbReference>
<dbReference type="PROSITE" id="PS00018">
    <property type="entry name" value="EF_HAND_1"/>
    <property type="match status" value="2"/>
</dbReference>
<evidence type="ECO:0000256" key="8">
    <source>
        <dbReference type="ARBA" id="ARBA00022737"/>
    </source>
</evidence>
<dbReference type="InterPro" id="IPR002048">
    <property type="entry name" value="EF_hand_dom"/>
</dbReference>
<dbReference type="Pfam" id="PF13499">
    <property type="entry name" value="EF-hand_7"/>
    <property type="match status" value="1"/>
</dbReference>
<dbReference type="Gene3D" id="1.10.238.10">
    <property type="entry name" value="EF-hand"/>
    <property type="match status" value="1"/>
</dbReference>
<feature type="domain" description="EF-hand" evidence="18">
    <location>
        <begin position="495"/>
        <end position="526"/>
    </location>
</feature>
<evidence type="ECO:0000256" key="1">
    <source>
        <dbReference type="ARBA" id="ARBA00004229"/>
    </source>
</evidence>
<evidence type="ECO:0000256" key="14">
    <source>
        <dbReference type="ARBA" id="ARBA00023016"/>
    </source>
</evidence>
<keyword evidence="14" id="KW-0346">Stress response</keyword>
<keyword evidence="10" id="KW-0418">Kinase</keyword>
<dbReference type="FunFam" id="1.10.238.10:FF:000287">
    <property type="entry name" value="Probable GTP diphosphokinase CRSH, chloroplastic"/>
    <property type="match status" value="1"/>
</dbReference>
<protein>
    <recommendedName>
        <fullName evidence="3">GTP diphosphokinase</fullName>
        <ecNumber evidence="3">2.7.6.5</ecNumber>
    </recommendedName>
</protein>
<feature type="domain" description="EF-hand" evidence="18">
    <location>
        <begin position="457"/>
        <end position="492"/>
    </location>
</feature>
<organism evidence="20">
    <name type="scientific">Oryza punctata</name>
    <name type="common">Red rice</name>
    <dbReference type="NCBI Taxonomy" id="4537"/>
    <lineage>
        <taxon>Eukaryota</taxon>
        <taxon>Viridiplantae</taxon>
        <taxon>Streptophyta</taxon>
        <taxon>Embryophyta</taxon>
        <taxon>Tracheophyta</taxon>
        <taxon>Spermatophyta</taxon>
        <taxon>Magnoliopsida</taxon>
        <taxon>Liliopsida</taxon>
        <taxon>Poales</taxon>
        <taxon>Poaceae</taxon>
        <taxon>BOP clade</taxon>
        <taxon>Oryzoideae</taxon>
        <taxon>Oryzeae</taxon>
        <taxon>Oryzinae</taxon>
        <taxon>Oryza</taxon>
    </lineage>
</organism>
<keyword evidence="9" id="KW-0547">Nucleotide-binding</keyword>
<dbReference type="GO" id="GO:0008728">
    <property type="term" value="F:GTP diphosphokinase activity"/>
    <property type="evidence" value="ECO:0007669"/>
    <property type="project" value="UniProtKB-EC"/>
</dbReference>
<keyword evidence="7" id="KW-0479">Metal-binding</keyword>
<keyword evidence="15" id="KW-0342">GTP-binding</keyword>
<dbReference type="HOGENOM" id="CLU_022292_1_0_1"/>
<keyword evidence="5" id="KW-0934">Plastid</keyword>
<evidence type="ECO:0000256" key="16">
    <source>
        <dbReference type="ARBA" id="ARBA00051333"/>
    </source>
</evidence>
<dbReference type="GO" id="GO:0005509">
    <property type="term" value="F:calcium ion binding"/>
    <property type="evidence" value="ECO:0007669"/>
    <property type="project" value="InterPro"/>
</dbReference>
<dbReference type="STRING" id="4537.A0A0E0KYU2"/>
<sequence length="567" mass="61086">MANAGVNETVVIAVDTPGVAHDHGAVVEVGRPSTRRLAPAGSGGRLMAELLGVFNVLTERMGEDMATSSSSRLLFRALKLALPALRDGGDGGGRSVSRALVVAASLADLQMDAEVISAGIVRGALDAGAVAMADVEAQLGASAAGLVEESLKVKHAPSEVDVADEDAASALRKRCLSSYDIRAVILELAVKLDAMKHLDVLTKHQQRTTSLEVLKVFAPLAHAVGAGELSLELEDLSFQRLYPQAYAQVDQWLSSQEDDCKRVIAASKEQLLHALTADDELRRTVTGVDVKGRYKSRFSTMKKLVKDGRRPEDVNDILGMRVILDARPDGGDRACRRTHEVIKAMWKDVPARTKDYITRPKGNGYRSLHVAVDVSEPAPEGKKRPLMEIQVRTREMDMAAVGGQAAHALYKGGLTDPEEAKRLKAIMLAAAEVAAQHLRDEPAGDGGQTTAVAAAAAGVGNVERAFRLLDKNGDGRISMEELTELMEDLGAGGHDAEELMRLLDANSDGSLSSDEFALFQKRVELKVKLEDTDDEYKKILKEKLQTVDDTGLIHVYRKKLSDKLVVA</sequence>
<comment type="catalytic activity">
    <reaction evidence="16">
        <text>GTP + ATP = guanosine 3'-diphosphate 5'-triphosphate + AMP</text>
        <dbReference type="Rhea" id="RHEA:22088"/>
        <dbReference type="ChEBI" id="CHEBI:30616"/>
        <dbReference type="ChEBI" id="CHEBI:37565"/>
        <dbReference type="ChEBI" id="CHEBI:142410"/>
        <dbReference type="ChEBI" id="CHEBI:456215"/>
        <dbReference type="EC" id="2.7.6.5"/>
    </reaction>
    <physiologicalReaction direction="right-to-left" evidence="16">
        <dbReference type="Rhea" id="RHEA:22090"/>
    </physiologicalReaction>
</comment>
<keyword evidence="4" id="KW-0150">Chloroplast</keyword>
<feature type="domain" description="HD" evidence="19">
    <location>
        <begin position="95"/>
        <end position="195"/>
    </location>
</feature>
<dbReference type="GO" id="GO:0015969">
    <property type="term" value="P:guanosine tetraphosphate metabolic process"/>
    <property type="evidence" value="ECO:0007669"/>
    <property type="project" value="InterPro"/>
</dbReference>
<dbReference type="GO" id="GO:0005525">
    <property type="term" value="F:GTP binding"/>
    <property type="evidence" value="ECO:0007669"/>
    <property type="project" value="UniProtKB-KW"/>
</dbReference>
<dbReference type="GO" id="GO:0005524">
    <property type="term" value="F:ATP binding"/>
    <property type="evidence" value="ECO:0007669"/>
    <property type="project" value="UniProtKB-KW"/>
</dbReference>
<dbReference type="Gramene" id="OPUNC05G03940.1">
    <property type="protein sequence ID" value="OPUNC05G03940.1"/>
    <property type="gene ID" value="OPUNC05G03940"/>
</dbReference>
<evidence type="ECO:0000256" key="3">
    <source>
        <dbReference type="ARBA" id="ARBA00013251"/>
    </source>
</evidence>
<dbReference type="PANTHER" id="PTHR21262:SF12">
    <property type="entry name" value="GTP DIPHOSPHOKINASE CRSH, CHLOROPLASTIC-RELATED"/>
    <property type="match status" value="1"/>
</dbReference>
<evidence type="ECO:0000256" key="5">
    <source>
        <dbReference type="ARBA" id="ARBA00022640"/>
    </source>
</evidence>
<name>A0A0E0KYU2_ORYPU</name>
<dbReference type="InterPro" id="IPR018247">
    <property type="entry name" value="EF_Hand_1_Ca_BS"/>
</dbReference>
<evidence type="ECO:0000256" key="12">
    <source>
        <dbReference type="ARBA" id="ARBA00022840"/>
    </source>
</evidence>
<dbReference type="PROSITE" id="PS51831">
    <property type="entry name" value="HD"/>
    <property type="match status" value="1"/>
</dbReference>
<dbReference type="SUPFAM" id="SSF47473">
    <property type="entry name" value="EF-hand"/>
    <property type="match status" value="1"/>
</dbReference>
<dbReference type="CDD" id="cd05399">
    <property type="entry name" value="NT_Rel-Spo_like"/>
    <property type="match status" value="1"/>
</dbReference>
<evidence type="ECO:0000256" key="11">
    <source>
        <dbReference type="ARBA" id="ARBA00022837"/>
    </source>
</evidence>
<reference evidence="20" key="1">
    <citation type="submission" date="2015-04" db="UniProtKB">
        <authorList>
            <consortium name="EnsemblPlants"/>
        </authorList>
    </citation>
    <scope>IDENTIFICATION</scope>
</reference>
<dbReference type="EC" id="2.7.6.5" evidence="3"/>
<dbReference type="AlphaFoldDB" id="A0A0E0KYU2"/>
<dbReference type="SUPFAM" id="SSF81301">
    <property type="entry name" value="Nucleotidyltransferase"/>
    <property type="match status" value="1"/>
</dbReference>
<dbReference type="SMART" id="SM00954">
    <property type="entry name" value="RelA_SpoT"/>
    <property type="match status" value="1"/>
</dbReference>
<keyword evidence="12" id="KW-0067">ATP-binding</keyword>
<dbReference type="FunFam" id="3.30.460.10:FF:000025">
    <property type="entry name" value="probable GTP diphosphokinase CRSH, chloroplastic"/>
    <property type="match status" value="1"/>
</dbReference>
<comment type="similarity">
    <text evidence="2">Belongs to the RelA/SpoT family.</text>
</comment>
<evidence type="ECO:0000256" key="9">
    <source>
        <dbReference type="ARBA" id="ARBA00022741"/>
    </source>
</evidence>
<proteinExistence type="inferred from homology"/>
<evidence type="ECO:0000256" key="10">
    <source>
        <dbReference type="ARBA" id="ARBA00022777"/>
    </source>
</evidence>
<evidence type="ECO:0000256" key="4">
    <source>
        <dbReference type="ARBA" id="ARBA00022528"/>
    </source>
</evidence>
<evidence type="ECO:0000256" key="13">
    <source>
        <dbReference type="ARBA" id="ARBA00022946"/>
    </source>
</evidence>
<dbReference type="FunFam" id="1.10.3210.10:FF:000019">
    <property type="entry name" value="Probable GTP diphosphokinase CRSH, chloroplastic"/>
    <property type="match status" value="1"/>
</dbReference>
<dbReference type="Gene3D" id="3.30.460.10">
    <property type="entry name" value="Beta Polymerase, domain 2"/>
    <property type="match status" value="1"/>
</dbReference>
<dbReference type="Proteomes" id="UP000026962">
    <property type="component" value="Chromosome 5"/>
</dbReference>
<reference evidence="20" key="2">
    <citation type="submission" date="2018-05" db="EMBL/GenBank/DDBJ databases">
        <title>OpunRS2 (Oryza punctata Reference Sequence Version 2).</title>
        <authorList>
            <person name="Zhang J."/>
            <person name="Kudrna D."/>
            <person name="Lee S."/>
            <person name="Talag J."/>
            <person name="Welchert J."/>
            <person name="Wing R.A."/>
        </authorList>
    </citation>
    <scope>NUCLEOTIDE SEQUENCE [LARGE SCALE GENOMIC DNA]</scope>
</reference>
<dbReference type="SMART" id="SM00054">
    <property type="entry name" value="EFh"/>
    <property type="match status" value="2"/>
</dbReference>
<dbReference type="InterPro" id="IPR007685">
    <property type="entry name" value="RelA_SpoT"/>
</dbReference>
<dbReference type="CDD" id="cd00051">
    <property type="entry name" value="EFh"/>
    <property type="match status" value="1"/>
</dbReference>
<evidence type="ECO:0000256" key="6">
    <source>
        <dbReference type="ARBA" id="ARBA00022679"/>
    </source>
</evidence>
<dbReference type="GO" id="GO:0009507">
    <property type="term" value="C:chloroplast"/>
    <property type="evidence" value="ECO:0007669"/>
    <property type="project" value="UniProtKB-SubCell"/>
</dbReference>
<evidence type="ECO:0000259" key="18">
    <source>
        <dbReference type="PROSITE" id="PS50222"/>
    </source>
</evidence>
<accession>A0A0E0KYU2</accession>
<dbReference type="PANTHER" id="PTHR21262">
    <property type="entry name" value="GUANOSINE-3',5'-BIS DIPHOSPHATE 3'-PYROPHOSPHOHYDROLASE"/>
    <property type="match status" value="1"/>
</dbReference>
<comment type="subcellular location">
    <subcellularLocation>
        <location evidence="1">Plastid</location>
        <location evidence="1">Chloroplast</location>
    </subcellularLocation>
</comment>
<dbReference type="InterPro" id="IPR011992">
    <property type="entry name" value="EF-hand-dom_pair"/>
</dbReference>
<keyword evidence="8" id="KW-0677">Repeat</keyword>
<keyword evidence="11" id="KW-0106">Calcium</keyword>
<evidence type="ECO:0000313" key="20">
    <source>
        <dbReference type="EnsemblPlants" id="OPUNC05G03940.1"/>
    </source>
</evidence>
<keyword evidence="6" id="KW-0808">Transferase</keyword>
<keyword evidence="13" id="KW-0809">Transit peptide</keyword>
<evidence type="ECO:0000256" key="7">
    <source>
        <dbReference type="ARBA" id="ARBA00022723"/>
    </source>
</evidence>
<dbReference type="eggNOG" id="KOG1157">
    <property type="taxonomic scope" value="Eukaryota"/>
</dbReference>
<evidence type="ECO:0000256" key="17">
    <source>
        <dbReference type="ARBA" id="ARBA00060331"/>
    </source>
</evidence>
<dbReference type="EnsemblPlants" id="OPUNC05G03940.1">
    <property type="protein sequence ID" value="OPUNC05G03940.1"/>
    <property type="gene ID" value="OPUNC05G03940"/>
</dbReference>
<dbReference type="InterPro" id="IPR043519">
    <property type="entry name" value="NT_sf"/>
</dbReference>
<evidence type="ECO:0000313" key="21">
    <source>
        <dbReference type="Proteomes" id="UP000026962"/>
    </source>
</evidence>
<evidence type="ECO:0000256" key="15">
    <source>
        <dbReference type="ARBA" id="ARBA00023134"/>
    </source>
</evidence>
<comment type="function">
    <text evidence="17">Possesses calcium-dependent ppGpp (guanosine 3'-diphosphate 5'-diphosphate) synthetase activity in vitro and is able to functionally complement E.coli relA mutants. May be involved in a rapid plant ppGpp-mediated response to pathogens and other stresses.</text>
</comment>
<dbReference type="SUPFAM" id="SSF109604">
    <property type="entry name" value="HD-domain/PDEase-like"/>
    <property type="match status" value="1"/>
</dbReference>
<dbReference type="Pfam" id="PF13328">
    <property type="entry name" value="HD_4"/>
    <property type="match status" value="1"/>
</dbReference>
<dbReference type="OMA" id="DDELRCT"/>
<keyword evidence="21" id="KW-1185">Reference proteome</keyword>
<evidence type="ECO:0000256" key="2">
    <source>
        <dbReference type="ARBA" id="ARBA00007476"/>
    </source>
</evidence>
<evidence type="ECO:0000259" key="19">
    <source>
        <dbReference type="PROSITE" id="PS51831"/>
    </source>
</evidence>
<dbReference type="InterPro" id="IPR006674">
    <property type="entry name" value="HD_domain"/>
</dbReference>